<feature type="compositionally biased region" description="Basic and acidic residues" evidence="1">
    <location>
        <begin position="1"/>
        <end position="16"/>
    </location>
</feature>
<gene>
    <name evidence="3" type="ORF">AVDCRST_MAG69-2815</name>
</gene>
<feature type="region of interest" description="Disordered" evidence="1">
    <location>
        <begin position="1"/>
        <end position="28"/>
    </location>
</feature>
<proteinExistence type="predicted"/>
<protein>
    <submittedName>
        <fullName evidence="3">Uncharacterized protein</fullName>
    </submittedName>
</protein>
<evidence type="ECO:0000313" key="3">
    <source>
        <dbReference type="EMBL" id="CAA9516776.1"/>
    </source>
</evidence>
<name>A0A6J4T8H9_9ACTN</name>
<keyword evidence="2" id="KW-1133">Transmembrane helix</keyword>
<reference evidence="3" key="1">
    <citation type="submission" date="2020-02" db="EMBL/GenBank/DDBJ databases">
        <authorList>
            <person name="Meier V. D."/>
        </authorList>
    </citation>
    <scope>NUCLEOTIDE SEQUENCE</scope>
    <source>
        <strain evidence="3">AVDCRST_MAG69</strain>
    </source>
</reference>
<dbReference type="EMBL" id="CADCVP010000310">
    <property type="protein sequence ID" value="CAA9516776.1"/>
    <property type="molecule type" value="Genomic_DNA"/>
</dbReference>
<evidence type="ECO:0000256" key="1">
    <source>
        <dbReference type="SAM" id="MobiDB-lite"/>
    </source>
</evidence>
<keyword evidence="2" id="KW-0472">Membrane</keyword>
<dbReference type="AlphaFoldDB" id="A0A6J4T8H9"/>
<keyword evidence="2" id="KW-0812">Transmembrane</keyword>
<feature type="transmembrane region" description="Helical" evidence="2">
    <location>
        <begin position="51"/>
        <end position="70"/>
    </location>
</feature>
<organism evidence="3">
    <name type="scientific">uncultured Solirubrobacteraceae bacterium</name>
    <dbReference type="NCBI Taxonomy" id="1162706"/>
    <lineage>
        <taxon>Bacteria</taxon>
        <taxon>Bacillati</taxon>
        <taxon>Actinomycetota</taxon>
        <taxon>Thermoleophilia</taxon>
        <taxon>Solirubrobacterales</taxon>
        <taxon>Solirubrobacteraceae</taxon>
        <taxon>environmental samples</taxon>
    </lineage>
</organism>
<accession>A0A6J4T8H9</accession>
<feature type="transmembrane region" description="Helical" evidence="2">
    <location>
        <begin position="76"/>
        <end position="98"/>
    </location>
</feature>
<evidence type="ECO:0000256" key="2">
    <source>
        <dbReference type="SAM" id="Phobius"/>
    </source>
</evidence>
<sequence>MSRKGKGDAEAPDGDKKARKGKGSAEAAGDELAIRVGAHPRARRSIRRTRAQAGIAGFAIVLLLAMNAGVPAFEALLRALAGGLLLHFGTWACAIALWRRLIVVELEAARASYLERTASAAAPTTGVSSA</sequence>